<accession>A0A3N4I174</accession>
<sequence length="243" mass="28370">MRHDSPGKHLKPGEPELPGSGGGWGPKKNNKLRREWATRRPFFEMLEFDLLPKLKGERHQLQAPPSDILLNTLRARRKLKDVTVKVPIDREALEQLKTYLELWGDEEEYPPVCIGKWNMEQFEAKVAKWLMLGLDTPRGSHMGPEIHLMIRPADDDIDGGRGDQLETPVKFCLEPSVELRFNDAYLQRFEKENVKRIEAEELDGRFIDQDLFDKIAENISFGAVEGFVRWCRRHPYITERRLR</sequence>
<evidence type="ECO:0000313" key="3">
    <source>
        <dbReference type="Proteomes" id="UP000275078"/>
    </source>
</evidence>
<evidence type="ECO:0000313" key="2">
    <source>
        <dbReference type="EMBL" id="RPA75644.1"/>
    </source>
</evidence>
<keyword evidence="3" id="KW-1185">Reference proteome</keyword>
<proteinExistence type="predicted"/>
<gene>
    <name evidence="2" type="ORF">BJ508DRAFT_338658</name>
</gene>
<protein>
    <submittedName>
        <fullName evidence="2">Uncharacterized protein</fullName>
    </submittedName>
</protein>
<reference evidence="2 3" key="1">
    <citation type="journal article" date="2018" name="Nat. Ecol. Evol.">
        <title>Pezizomycetes genomes reveal the molecular basis of ectomycorrhizal truffle lifestyle.</title>
        <authorList>
            <person name="Murat C."/>
            <person name="Payen T."/>
            <person name="Noel B."/>
            <person name="Kuo A."/>
            <person name="Morin E."/>
            <person name="Chen J."/>
            <person name="Kohler A."/>
            <person name="Krizsan K."/>
            <person name="Balestrini R."/>
            <person name="Da Silva C."/>
            <person name="Montanini B."/>
            <person name="Hainaut M."/>
            <person name="Levati E."/>
            <person name="Barry K.W."/>
            <person name="Belfiori B."/>
            <person name="Cichocki N."/>
            <person name="Clum A."/>
            <person name="Dockter R.B."/>
            <person name="Fauchery L."/>
            <person name="Guy J."/>
            <person name="Iotti M."/>
            <person name="Le Tacon F."/>
            <person name="Lindquist E.A."/>
            <person name="Lipzen A."/>
            <person name="Malagnac F."/>
            <person name="Mello A."/>
            <person name="Molinier V."/>
            <person name="Miyauchi S."/>
            <person name="Poulain J."/>
            <person name="Riccioni C."/>
            <person name="Rubini A."/>
            <person name="Sitrit Y."/>
            <person name="Splivallo R."/>
            <person name="Traeger S."/>
            <person name="Wang M."/>
            <person name="Zifcakova L."/>
            <person name="Wipf D."/>
            <person name="Zambonelli A."/>
            <person name="Paolocci F."/>
            <person name="Nowrousian M."/>
            <person name="Ottonello S."/>
            <person name="Baldrian P."/>
            <person name="Spatafora J.W."/>
            <person name="Henrissat B."/>
            <person name="Nagy L.G."/>
            <person name="Aury J.M."/>
            <person name="Wincker P."/>
            <person name="Grigoriev I.V."/>
            <person name="Bonfante P."/>
            <person name="Martin F.M."/>
        </authorList>
    </citation>
    <scope>NUCLEOTIDE SEQUENCE [LARGE SCALE GENOMIC DNA]</scope>
    <source>
        <strain evidence="2 3">RN42</strain>
    </source>
</reference>
<dbReference type="Proteomes" id="UP000275078">
    <property type="component" value="Unassembled WGS sequence"/>
</dbReference>
<feature type="region of interest" description="Disordered" evidence="1">
    <location>
        <begin position="1"/>
        <end position="30"/>
    </location>
</feature>
<dbReference type="AlphaFoldDB" id="A0A3N4I174"/>
<dbReference type="EMBL" id="ML119760">
    <property type="protein sequence ID" value="RPA75644.1"/>
    <property type="molecule type" value="Genomic_DNA"/>
</dbReference>
<feature type="compositionally biased region" description="Basic and acidic residues" evidence="1">
    <location>
        <begin position="1"/>
        <end position="14"/>
    </location>
</feature>
<evidence type="ECO:0000256" key="1">
    <source>
        <dbReference type="SAM" id="MobiDB-lite"/>
    </source>
</evidence>
<organism evidence="2 3">
    <name type="scientific">Ascobolus immersus RN42</name>
    <dbReference type="NCBI Taxonomy" id="1160509"/>
    <lineage>
        <taxon>Eukaryota</taxon>
        <taxon>Fungi</taxon>
        <taxon>Dikarya</taxon>
        <taxon>Ascomycota</taxon>
        <taxon>Pezizomycotina</taxon>
        <taxon>Pezizomycetes</taxon>
        <taxon>Pezizales</taxon>
        <taxon>Ascobolaceae</taxon>
        <taxon>Ascobolus</taxon>
    </lineage>
</organism>
<name>A0A3N4I174_ASCIM</name>